<dbReference type="SUPFAM" id="SSF142921">
    <property type="entry name" value="WGR domain-like"/>
    <property type="match status" value="1"/>
</dbReference>
<reference evidence="4" key="1">
    <citation type="journal article" date="2019" name="Int. J. Syst. Evol. Microbiol.">
        <title>The Global Catalogue of Microorganisms (GCM) 10K type strain sequencing project: providing services to taxonomists for standard genome sequencing and annotation.</title>
        <authorList>
            <consortium name="The Broad Institute Genomics Platform"/>
            <consortium name="The Broad Institute Genome Sequencing Center for Infectious Disease"/>
            <person name="Wu L."/>
            <person name="Ma J."/>
        </authorList>
    </citation>
    <scope>NUCLEOTIDE SEQUENCE [LARGE SCALE GENOMIC DNA]</scope>
    <source>
        <strain evidence="4">CCUG 59778</strain>
    </source>
</reference>
<dbReference type="Gene3D" id="2.20.140.10">
    <property type="entry name" value="WGR domain"/>
    <property type="match status" value="1"/>
</dbReference>
<feature type="compositionally biased region" description="Basic and acidic residues" evidence="1">
    <location>
        <begin position="36"/>
        <end position="57"/>
    </location>
</feature>
<dbReference type="Pfam" id="PF05406">
    <property type="entry name" value="WGR"/>
    <property type="match status" value="1"/>
</dbReference>
<dbReference type="PROSITE" id="PS51977">
    <property type="entry name" value="WGR"/>
    <property type="match status" value="1"/>
</dbReference>
<evidence type="ECO:0000313" key="4">
    <source>
        <dbReference type="Proteomes" id="UP001596157"/>
    </source>
</evidence>
<feature type="compositionally biased region" description="Low complexity" evidence="1">
    <location>
        <begin position="80"/>
        <end position="90"/>
    </location>
</feature>
<dbReference type="CDD" id="cd07996">
    <property type="entry name" value="WGR_MMR_like"/>
    <property type="match status" value="1"/>
</dbReference>
<evidence type="ECO:0000313" key="3">
    <source>
        <dbReference type="EMBL" id="MFC5286295.1"/>
    </source>
</evidence>
<dbReference type="EMBL" id="JBHSKF010000002">
    <property type="protein sequence ID" value="MFC5286295.1"/>
    <property type="molecule type" value="Genomic_DNA"/>
</dbReference>
<protein>
    <submittedName>
        <fullName evidence="3">DUF4132 domain-containing protein</fullName>
    </submittedName>
</protein>
<name>A0ABW0EL62_9PSEU</name>
<dbReference type="RefSeq" id="WP_378244103.1">
    <property type="nucleotide sequence ID" value="NZ_JBHSKF010000002.1"/>
</dbReference>
<dbReference type="InterPro" id="IPR025406">
    <property type="entry name" value="DUF4132"/>
</dbReference>
<feature type="domain" description="WGR" evidence="2">
    <location>
        <begin position="1"/>
        <end position="78"/>
    </location>
</feature>
<dbReference type="InterPro" id="IPR008893">
    <property type="entry name" value="WGR_domain"/>
</dbReference>
<dbReference type="InterPro" id="IPR049809">
    <property type="entry name" value="YehF/YfeS-like_WGR"/>
</dbReference>
<dbReference type="Proteomes" id="UP001596157">
    <property type="component" value="Unassembled WGS sequence"/>
</dbReference>
<dbReference type="Pfam" id="PF13569">
    <property type="entry name" value="DUF4132"/>
    <property type="match status" value="1"/>
</dbReference>
<accession>A0ABW0EL62</accession>
<organism evidence="3 4">
    <name type="scientific">Actinokineospora guangxiensis</name>
    <dbReference type="NCBI Taxonomy" id="1490288"/>
    <lineage>
        <taxon>Bacteria</taxon>
        <taxon>Bacillati</taxon>
        <taxon>Actinomycetota</taxon>
        <taxon>Actinomycetes</taxon>
        <taxon>Pseudonocardiales</taxon>
        <taxon>Pseudonocardiaceae</taxon>
        <taxon>Actinokineospora</taxon>
    </lineage>
</organism>
<dbReference type="InterPro" id="IPR036930">
    <property type="entry name" value="WGR_dom_sf"/>
</dbReference>
<proteinExistence type="predicted"/>
<evidence type="ECO:0000256" key="1">
    <source>
        <dbReference type="SAM" id="MobiDB-lite"/>
    </source>
</evidence>
<dbReference type="SMART" id="SM00773">
    <property type="entry name" value="WGR"/>
    <property type="match status" value="1"/>
</dbReference>
<keyword evidence="4" id="KW-1185">Reference proteome</keyword>
<comment type="caution">
    <text evidence="3">The sequence shown here is derived from an EMBL/GenBank/DDBJ whole genome shotgun (WGS) entry which is preliminary data.</text>
</comment>
<evidence type="ECO:0000259" key="2">
    <source>
        <dbReference type="PROSITE" id="PS51977"/>
    </source>
</evidence>
<sequence length="1194" mass="129857">MRLEYVEGGSAKFWEGQQNGTSVTVRWGRIGTAGQTKDKDFADDESARSFLDKQVAEKKRKGYKETGAPETEVRPLEPVASTRSAQSAPTPAAPPAPADEDAFILSPGLAKQVLPRHDRGPAKRRPDPQADAAFDDVLAKDSSTVRAIIKHARTEPDLRAAAERYLARDPDPLGAAVVAAAIGTRVNWRRTDTMSHVGAGWIARHGTVFAAAACVEMAGVAFSQNGREGLHMRRRRDDEGLGWSWTGEPAVLKVRSALASAEDYAAGVAAIGERRATQAQRVVAAFLAPTEDAWVDEACAEAAQGGNSRTSELWMTLCALRTPEQFAQLEPHLSTWDLARQPRALPTLVAAIGPAIAPALVGHLQQADADFTRKLLSVLGDLPTDQAFDLLLDRLDEKYVQPVVLDAMKRYPRRAVRLLARRTTPTADALLRAHLVTHPDLAHPDSGVELDARERARVEAALAATERLPDAPADLLPDVLATPPWTRPRSKEKPVRVELPVPATRAMRWADGERAQWTALAGRYRHDPRGESWPSVIERLKAKQSPNHYYEQLRIVLSAPEELARPLLPGWSPGYRWGFEDWGCALVGKFETDVLDMLLDAVSRDPSPSGVTPLMPMLDAGVVALMAEFHLRRKGLRRHAIAYFARHGATAVPLLVPAALGADAKARSAAESALRLLARQLGDDAVLAEVVPQARAGIGALLARDPLTELPARLPKVGEWADPALLPQVRLAGGQYALPLNRTADLLTMLAIGKTGEPYAGMEQVKEACAPQSLSAFAWGLFQRWQAAGYPSKDSWVMAALGLLGDDDVVRSLAPLIRAWPGEGGHARAVAGLDVLTDIGTDVALLNLNSIAQKVKFAGLKHHAQEKIAQLAADLNLSAEQLADRLVPDFGLSADGSMVLDYGPRQFTVGFDEQLKPFVSDMDGTPRKVLPKPSAKDDQDLAPDAYKRFSGLKKDVKAVAADQIRRLEQAMVTLRRWSAEEFSELFVAHPLLWHVVRRLVWAAYTEDGAVGFRVAEDRSLADSDDETFTLPEGAVIGVAHPLHLGESLAAWAEVFADYEILQPFPQLGRPMHALTDDERAATDLKRFENGKASTGRVLTLVRRGWERGTPQDAGVEPWILKPLADGRVVVVDLDPGIAVGDVMALPDQEVRAVYIDSSGQGYYWGANRSAHTFASLDPVVESELIADLNEVFGK</sequence>
<feature type="region of interest" description="Disordered" evidence="1">
    <location>
        <begin position="30"/>
        <end position="101"/>
    </location>
</feature>
<gene>
    <name evidence="3" type="ORF">ACFPM7_04470</name>
</gene>